<dbReference type="InterPro" id="IPR020781">
    <property type="entry name" value="ATPase_OSCP/d_CS"/>
</dbReference>
<evidence type="ECO:0000256" key="7">
    <source>
        <dbReference type="ARBA" id="ARBA00023310"/>
    </source>
</evidence>
<evidence type="ECO:0000256" key="5">
    <source>
        <dbReference type="ARBA" id="ARBA00023065"/>
    </source>
</evidence>
<evidence type="ECO:0000256" key="4">
    <source>
        <dbReference type="ARBA" id="ARBA00022781"/>
    </source>
</evidence>
<dbReference type="NCBIfam" id="TIGR01145">
    <property type="entry name" value="ATP_synt_delta"/>
    <property type="match status" value="1"/>
</dbReference>
<organism evidence="8">
    <name type="scientific">Pavlova sp. NIVA-4/92</name>
    <dbReference type="NCBI Taxonomy" id="2686093"/>
    <lineage>
        <taxon>Eukaryota</taxon>
        <taxon>Haptista</taxon>
        <taxon>Haptophyta</taxon>
        <taxon>Pavlovophyceae</taxon>
        <taxon>Pavlovales</taxon>
        <taxon>Pavlovaceae</taxon>
        <taxon>Pavlova</taxon>
    </lineage>
</organism>
<evidence type="ECO:0000256" key="3">
    <source>
        <dbReference type="ARBA" id="ARBA00022448"/>
    </source>
</evidence>
<keyword evidence="5" id="KW-0406">Ion transport</keyword>
<dbReference type="GO" id="GO:0046933">
    <property type="term" value="F:proton-transporting ATP synthase activity, rotational mechanism"/>
    <property type="evidence" value="ECO:0007669"/>
    <property type="project" value="InterPro"/>
</dbReference>
<dbReference type="PANTHER" id="PTHR11910">
    <property type="entry name" value="ATP SYNTHASE DELTA CHAIN"/>
    <property type="match status" value="1"/>
</dbReference>
<geneLocation type="plastid" evidence="8"/>
<dbReference type="PROSITE" id="PS00389">
    <property type="entry name" value="ATPASE_DELTA"/>
    <property type="match status" value="1"/>
</dbReference>
<evidence type="ECO:0000256" key="1">
    <source>
        <dbReference type="ARBA" id="ARBA00004370"/>
    </source>
</evidence>
<keyword evidence="6" id="KW-0472">Membrane</keyword>
<dbReference type="HAMAP" id="MF_01416">
    <property type="entry name" value="ATP_synth_delta_bact"/>
    <property type="match status" value="1"/>
</dbReference>
<proteinExistence type="inferred from homology"/>
<protein>
    <submittedName>
        <fullName evidence="8">ATP synthase subunit delta</fullName>
    </submittedName>
</protein>
<keyword evidence="7" id="KW-0066">ATP synthesis</keyword>
<dbReference type="EMBL" id="MT364382">
    <property type="protein sequence ID" value="QKE31156.1"/>
    <property type="molecule type" value="Genomic_DNA"/>
</dbReference>
<dbReference type="Pfam" id="PF00213">
    <property type="entry name" value="OSCP"/>
    <property type="match status" value="1"/>
</dbReference>
<evidence type="ECO:0000313" key="8">
    <source>
        <dbReference type="EMBL" id="QKE31156.1"/>
    </source>
</evidence>
<dbReference type="InterPro" id="IPR000711">
    <property type="entry name" value="ATPase_OSCP/dsu"/>
</dbReference>
<dbReference type="Gene3D" id="1.10.520.20">
    <property type="entry name" value="N-terminal domain of the delta subunit of the F1F0-ATP synthase"/>
    <property type="match status" value="1"/>
</dbReference>
<keyword evidence="8" id="KW-0934">Plastid</keyword>
<keyword evidence="3" id="KW-0813">Transport</keyword>
<dbReference type="PRINTS" id="PR00125">
    <property type="entry name" value="ATPASEDELTA"/>
</dbReference>
<name>A0A7D3UQG5_9EUKA</name>
<comment type="similarity">
    <text evidence="2">Belongs to the ATPase delta chain family.</text>
</comment>
<dbReference type="AlphaFoldDB" id="A0A7D3UQG5"/>
<dbReference type="GO" id="GO:0016020">
    <property type="term" value="C:membrane"/>
    <property type="evidence" value="ECO:0007669"/>
    <property type="project" value="UniProtKB-SubCell"/>
</dbReference>
<dbReference type="InterPro" id="IPR026015">
    <property type="entry name" value="ATP_synth_OSCP/delta_N_sf"/>
</dbReference>
<dbReference type="RefSeq" id="YP_009863825.1">
    <property type="nucleotide sequence ID" value="NC_049013.1"/>
</dbReference>
<accession>A0A7D3UQG5</accession>
<keyword evidence="4" id="KW-0375">Hydrogen ion transport</keyword>
<evidence type="ECO:0000256" key="6">
    <source>
        <dbReference type="ARBA" id="ARBA00023136"/>
    </source>
</evidence>
<sequence>MIDKTVASRVALPYAEALLDFAKKVNGTDESTNDVNVIHQFVSNSKDLERFLANPVITKTSKKNVLVDLFGDYISVSTIKFLMLLVDKNRIQYLKYVVMAYIALAAKESSSEIAEVTSVTHLSSDQQEKLKVRLKALRGISNIELVLKVNPRLLGGFVVQIGSSVLDFSLLGALQKMENHFQSATL</sequence>
<evidence type="ECO:0000256" key="2">
    <source>
        <dbReference type="ARBA" id="ARBA00007046"/>
    </source>
</evidence>
<gene>
    <name evidence="8" type="primary">atpD</name>
</gene>
<comment type="subcellular location">
    <subcellularLocation>
        <location evidence="1">Membrane</location>
    </subcellularLocation>
</comment>
<dbReference type="GeneID" id="55752509"/>
<reference evidence="8" key="1">
    <citation type="submission" date="2020-04" db="EMBL/GenBank/DDBJ databases">
        <authorList>
            <person name="Hulatt C.J."/>
            <person name="Posewitz M.C."/>
        </authorList>
    </citation>
    <scope>NUCLEOTIDE SEQUENCE</scope>
    <source>
        <strain evidence="8">NIVA-4/92</strain>
    </source>
</reference>
<dbReference type="SUPFAM" id="SSF47928">
    <property type="entry name" value="N-terminal domain of the delta subunit of the F1F0-ATP synthase"/>
    <property type="match status" value="1"/>
</dbReference>